<dbReference type="OrthoDB" id="6469079at2759"/>
<dbReference type="EMBL" id="BMAV01001028">
    <property type="protein sequence ID" value="GFY38737.1"/>
    <property type="molecule type" value="Genomic_DNA"/>
</dbReference>
<evidence type="ECO:0000313" key="2">
    <source>
        <dbReference type="Proteomes" id="UP000886998"/>
    </source>
</evidence>
<dbReference type="AlphaFoldDB" id="A0A8X6WP17"/>
<proteinExistence type="predicted"/>
<dbReference type="Proteomes" id="UP000886998">
    <property type="component" value="Unassembled WGS sequence"/>
</dbReference>
<evidence type="ECO:0000313" key="1">
    <source>
        <dbReference type="EMBL" id="GFY38737.1"/>
    </source>
</evidence>
<accession>A0A8X6WP17</accession>
<organism evidence="1 2">
    <name type="scientific">Trichonephila inaurata madagascariensis</name>
    <dbReference type="NCBI Taxonomy" id="2747483"/>
    <lineage>
        <taxon>Eukaryota</taxon>
        <taxon>Metazoa</taxon>
        <taxon>Ecdysozoa</taxon>
        <taxon>Arthropoda</taxon>
        <taxon>Chelicerata</taxon>
        <taxon>Arachnida</taxon>
        <taxon>Araneae</taxon>
        <taxon>Araneomorphae</taxon>
        <taxon>Entelegynae</taxon>
        <taxon>Araneoidea</taxon>
        <taxon>Nephilidae</taxon>
        <taxon>Trichonephila</taxon>
        <taxon>Trichonephila inaurata</taxon>
    </lineage>
</organism>
<gene>
    <name evidence="1" type="ORF">TNIN_337811</name>
</gene>
<sequence length="141" mass="16838">MQRFKATYRDPCLRPVVDRRDRLFQKLKHTNSYNIRVKFNKTKAKIKRMYAAKKRVSRLEIWSKIDARTNNFKLWTFAKSLSRDRPQLEVCYTILTAEGFPPNDDRVIVNTLGSHYQKMRRLTLNKVDKQTEIQLVFAQVS</sequence>
<comment type="caution">
    <text evidence="1">The sequence shown here is derived from an EMBL/GenBank/DDBJ whole genome shotgun (WGS) entry which is preliminary data.</text>
</comment>
<protein>
    <submittedName>
        <fullName evidence="1">Uncharacterized protein</fullName>
    </submittedName>
</protein>
<keyword evidence="2" id="KW-1185">Reference proteome</keyword>
<name>A0A8X6WP17_9ARAC</name>
<reference evidence="1" key="1">
    <citation type="submission" date="2020-08" db="EMBL/GenBank/DDBJ databases">
        <title>Multicomponent nature underlies the extraordinary mechanical properties of spider dragline silk.</title>
        <authorList>
            <person name="Kono N."/>
            <person name="Nakamura H."/>
            <person name="Mori M."/>
            <person name="Yoshida Y."/>
            <person name="Ohtoshi R."/>
            <person name="Malay A.D."/>
            <person name="Moran D.A.P."/>
            <person name="Tomita M."/>
            <person name="Numata K."/>
            <person name="Arakawa K."/>
        </authorList>
    </citation>
    <scope>NUCLEOTIDE SEQUENCE</scope>
</reference>